<dbReference type="RefSeq" id="WP_188848332.1">
    <property type="nucleotide sequence ID" value="NZ_BMQS01000003.1"/>
</dbReference>
<evidence type="ECO:0008006" key="3">
    <source>
        <dbReference type="Google" id="ProtNLM"/>
    </source>
</evidence>
<protein>
    <recommendedName>
        <fullName evidence="3">Permease</fullName>
    </recommendedName>
</protein>
<gene>
    <name evidence="1" type="ORF">GCM10007116_04170</name>
</gene>
<reference evidence="1" key="2">
    <citation type="submission" date="2020-09" db="EMBL/GenBank/DDBJ databases">
        <authorList>
            <person name="Sun Q."/>
            <person name="Ohkuma M."/>
        </authorList>
    </citation>
    <scope>NUCLEOTIDE SEQUENCE</scope>
    <source>
        <strain evidence="1">JCM 31740</strain>
    </source>
</reference>
<accession>A0A830GX40</accession>
<name>A0A830GX40_9CREN</name>
<evidence type="ECO:0000313" key="2">
    <source>
        <dbReference type="Proteomes" id="UP000616143"/>
    </source>
</evidence>
<dbReference type="Proteomes" id="UP000616143">
    <property type="component" value="Unassembled WGS sequence"/>
</dbReference>
<dbReference type="OrthoDB" id="36270at2157"/>
<proteinExistence type="predicted"/>
<dbReference type="AlphaFoldDB" id="A0A830GX40"/>
<comment type="caution">
    <text evidence="1">The sequence shown here is derived from an EMBL/GenBank/DDBJ whole genome shotgun (WGS) entry which is preliminary data.</text>
</comment>
<sequence length="602" mass="67294">MEQDPKLAVYVTANSVQRMSRNEEQVEDFSRRVKKLGIVKVYLENYRDGLLVERREVEKVAEELSKSFEVAGGMAIGTWGEGWGEGEQYGFRVICVGDERNRKLVRLVVSQQASTFDEVVVDDFWAQWCYSQRDVDRFNERFGTSISRDSLIMRLASNDPTTSAMWAEYSSDLLEDVSRSDVMGEARKANGKVKVLLKVAEWRELFYHRGVALRRLAKVFDGLYVGAESRENTPPTGSLHATDLVKTIAGGEIKGVWLDTYDGLTWEEVASPETFTHQFVLSALGGLEELTLFDGSLVFDSEKVSLVERAVGEIPKISSWRKGASTRLGLYRIALQSSRRKVFDDYLEDYLATIGIPVAFKRPDFLAQGDLALITEGDVDQLDLAALSERGVNLILTSSAVERLADAGAGNLGSSLLGLDKRHPLRARVTDGLAFVEKGRGHARGHRIPQGFPVGPLVNLEEGDALLYVYDGTGNWPVLTRKRTKSTIYLTGFTKYVPYLVSAFPEIVRQYLRDIVGVHTGVWIESIGSTLTDLVFLLEGNRATLMNLRNYSQRFRLNVRGEVQEPKGGQVKVVSKEESNEVTKVEVSLAPNSLTWFPVKVR</sequence>
<evidence type="ECO:0000313" key="1">
    <source>
        <dbReference type="EMBL" id="GGT89490.1"/>
    </source>
</evidence>
<organism evidence="1 2">
    <name type="scientific">Sulfodiicoccus acidiphilus</name>
    <dbReference type="NCBI Taxonomy" id="1670455"/>
    <lineage>
        <taxon>Archaea</taxon>
        <taxon>Thermoproteota</taxon>
        <taxon>Thermoprotei</taxon>
        <taxon>Sulfolobales</taxon>
        <taxon>Sulfolobaceae</taxon>
        <taxon>Sulfodiicoccus</taxon>
    </lineage>
</organism>
<reference evidence="1" key="1">
    <citation type="journal article" date="2014" name="Int. J. Syst. Evol. Microbiol.">
        <title>Complete genome sequence of Corynebacterium casei LMG S-19264T (=DSM 44701T), isolated from a smear-ripened cheese.</title>
        <authorList>
            <consortium name="US DOE Joint Genome Institute (JGI-PGF)"/>
            <person name="Walter F."/>
            <person name="Albersmeier A."/>
            <person name="Kalinowski J."/>
            <person name="Ruckert C."/>
        </authorList>
    </citation>
    <scope>NUCLEOTIDE SEQUENCE</scope>
    <source>
        <strain evidence="1">JCM 31740</strain>
    </source>
</reference>
<dbReference type="EMBL" id="BMQS01000003">
    <property type="protein sequence ID" value="GGT89490.1"/>
    <property type="molecule type" value="Genomic_DNA"/>
</dbReference>